<keyword evidence="2" id="KW-1185">Reference proteome</keyword>
<proteinExistence type="predicted"/>
<dbReference type="OrthoDB" id="2384430at2759"/>
<comment type="caution">
    <text evidence="1">The sequence shown here is derived from an EMBL/GenBank/DDBJ whole genome shotgun (WGS) entry which is preliminary data.</text>
</comment>
<organism evidence="1 2">
    <name type="scientific">Funneliformis geosporum</name>
    <dbReference type="NCBI Taxonomy" id="1117311"/>
    <lineage>
        <taxon>Eukaryota</taxon>
        <taxon>Fungi</taxon>
        <taxon>Fungi incertae sedis</taxon>
        <taxon>Mucoromycota</taxon>
        <taxon>Glomeromycotina</taxon>
        <taxon>Glomeromycetes</taxon>
        <taxon>Glomerales</taxon>
        <taxon>Glomeraceae</taxon>
        <taxon>Funneliformis</taxon>
    </lineage>
</organism>
<dbReference type="Proteomes" id="UP001153678">
    <property type="component" value="Unassembled WGS sequence"/>
</dbReference>
<dbReference type="InterPro" id="IPR053301">
    <property type="entry name" value="F-box_motif"/>
</dbReference>
<dbReference type="InterPro" id="IPR006597">
    <property type="entry name" value="Sel1-like"/>
</dbReference>
<protein>
    <submittedName>
        <fullName evidence="1">9144_t:CDS:1</fullName>
    </submittedName>
</protein>
<name>A0A9W4SWC6_9GLOM</name>
<dbReference type="AlphaFoldDB" id="A0A9W4SWC6"/>
<accession>A0A9W4SWC6</accession>
<evidence type="ECO:0000313" key="1">
    <source>
        <dbReference type="EMBL" id="CAI2183809.1"/>
    </source>
</evidence>
<dbReference type="SMART" id="SM00671">
    <property type="entry name" value="SEL1"/>
    <property type="match status" value="2"/>
</dbReference>
<dbReference type="Gene3D" id="1.25.40.10">
    <property type="entry name" value="Tetratricopeptide repeat domain"/>
    <property type="match status" value="1"/>
</dbReference>
<evidence type="ECO:0000313" key="2">
    <source>
        <dbReference type="Proteomes" id="UP001153678"/>
    </source>
</evidence>
<dbReference type="EMBL" id="CAMKVN010003137">
    <property type="protein sequence ID" value="CAI2183809.1"/>
    <property type="molecule type" value="Genomic_DNA"/>
</dbReference>
<dbReference type="PANTHER" id="PTHR45088">
    <property type="entry name" value="OSJNBA0022H21.17 PROTEIN"/>
    <property type="match status" value="1"/>
</dbReference>
<dbReference type="PANTHER" id="PTHR45088:SF1">
    <property type="entry name" value="OS04G0476000 PROTEIN"/>
    <property type="match status" value="1"/>
</dbReference>
<dbReference type="InterPro" id="IPR011990">
    <property type="entry name" value="TPR-like_helical_dom_sf"/>
</dbReference>
<sequence>MTVDEAAKQHKLRDGNRESAYKCFEAYADLGDVKAKYFKAYYIQQKLVRLDIDQTDKNKLVAKLYKEASDSGDEFPEAQLRYGDCLFKGVGVQRDLKESALYFTKAAENGKAVGMFNAATLYLSDKAGIKEEALGEKYMRLAAYKQHKQAIDYCKKNGLPL</sequence>
<reference evidence="1" key="1">
    <citation type="submission" date="2022-08" db="EMBL/GenBank/DDBJ databases">
        <authorList>
            <person name="Kallberg Y."/>
            <person name="Tangrot J."/>
            <person name="Rosling A."/>
        </authorList>
    </citation>
    <scope>NUCLEOTIDE SEQUENCE</scope>
    <source>
        <strain evidence="1">Wild A</strain>
    </source>
</reference>
<dbReference type="SUPFAM" id="SSF81901">
    <property type="entry name" value="HCP-like"/>
    <property type="match status" value="1"/>
</dbReference>
<gene>
    <name evidence="1" type="ORF">FWILDA_LOCUS11264</name>
</gene>
<dbReference type="Pfam" id="PF08238">
    <property type="entry name" value="Sel1"/>
    <property type="match status" value="3"/>
</dbReference>